<evidence type="ECO:0000259" key="1">
    <source>
        <dbReference type="Pfam" id="PF00198"/>
    </source>
</evidence>
<dbReference type="EMBL" id="PGXC01000006">
    <property type="protein sequence ID" value="PKK90313.1"/>
    <property type="molecule type" value="Genomic_DNA"/>
</dbReference>
<feature type="domain" description="2-oxoacid dehydrogenase acyltransferase catalytic" evidence="1">
    <location>
        <begin position="200"/>
        <end position="276"/>
    </location>
</feature>
<gene>
    <name evidence="2" type="ORF">CVV64_10120</name>
</gene>
<evidence type="ECO:0000313" key="2">
    <source>
        <dbReference type="EMBL" id="PKK90313.1"/>
    </source>
</evidence>
<dbReference type="Proteomes" id="UP000233256">
    <property type="component" value="Unassembled WGS sequence"/>
</dbReference>
<comment type="caution">
    <text evidence="2">The sequence shown here is derived from an EMBL/GenBank/DDBJ whole genome shotgun (WGS) entry which is preliminary data.</text>
</comment>
<accession>A0A2N1PPP8</accession>
<protein>
    <recommendedName>
        <fullName evidence="1">2-oxoacid dehydrogenase acyltransferase catalytic domain-containing protein</fullName>
    </recommendedName>
</protein>
<name>A0A2N1PPP8_9BACT</name>
<sequence>MQSAWVRDQEETLAGCSLKKPDNTAHHTLTKLSPQRNLVCDLLRDTDCYYLNHHIFMVDFSGIEKIRQDLTEQGQKAPSFVAFTLFALAETLSDYPVFNSYLRDFPLRRLALYRGVDIAYTALKTDLTGSRQLTLSILEQCQNMCFRDFHDKYMNQCNSSLEGLGFYKILKLFALIPDSLRFALFRLFCKPFPSVMRKIGGTVAFTSVGKYGVDITTPLSPKSLTLSLGAIKPRVIESEGKPCVKMAGYITLTYDHRIADGAECASLGNAIRHFMEFRLKDLHDSGELNNSSITKED</sequence>
<dbReference type="Gene3D" id="3.30.559.10">
    <property type="entry name" value="Chloramphenicol acetyltransferase-like domain"/>
    <property type="match status" value="1"/>
</dbReference>
<evidence type="ECO:0000313" key="3">
    <source>
        <dbReference type="Proteomes" id="UP000233256"/>
    </source>
</evidence>
<organism evidence="2 3">
    <name type="scientific">Candidatus Wallbacteria bacterium HGW-Wallbacteria-1</name>
    <dbReference type="NCBI Taxonomy" id="2013854"/>
    <lineage>
        <taxon>Bacteria</taxon>
        <taxon>Candidatus Walliibacteriota</taxon>
    </lineage>
</organism>
<dbReference type="InterPro" id="IPR023213">
    <property type="entry name" value="CAT-like_dom_sf"/>
</dbReference>
<dbReference type="SUPFAM" id="SSF52777">
    <property type="entry name" value="CoA-dependent acyltransferases"/>
    <property type="match status" value="1"/>
</dbReference>
<dbReference type="InterPro" id="IPR001078">
    <property type="entry name" value="2-oxoacid_DH_actylTfrase"/>
</dbReference>
<dbReference type="AlphaFoldDB" id="A0A2N1PPP8"/>
<reference evidence="2 3" key="1">
    <citation type="journal article" date="2017" name="ISME J.">
        <title>Potential for microbial H2 and metal transformations associated with novel bacteria and archaea in deep terrestrial subsurface sediments.</title>
        <authorList>
            <person name="Hernsdorf A.W."/>
            <person name="Amano Y."/>
            <person name="Miyakawa K."/>
            <person name="Ise K."/>
            <person name="Suzuki Y."/>
            <person name="Anantharaman K."/>
            <person name="Probst A."/>
            <person name="Burstein D."/>
            <person name="Thomas B.C."/>
            <person name="Banfield J.F."/>
        </authorList>
    </citation>
    <scope>NUCLEOTIDE SEQUENCE [LARGE SCALE GENOMIC DNA]</scope>
    <source>
        <strain evidence="2">HGW-Wallbacteria-1</strain>
    </source>
</reference>
<proteinExistence type="predicted"/>
<dbReference type="Pfam" id="PF00198">
    <property type="entry name" value="2-oxoacid_dh"/>
    <property type="match status" value="1"/>
</dbReference>
<dbReference type="GO" id="GO:0016746">
    <property type="term" value="F:acyltransferase activity"/>
    <property type="evidence" value="ECO:0007669"/>
    <property type="project" value="InterPro"/>
</dbReference>